<gene>
    <name evidence="2" type="ORF">CRG98_000947</name>
</gene>
<reference evidence="2 3" key="1">
    <citation type="submission" date="2017-11" db="EMBL/GenBank/DDBJ databases">
        <title>De-novo sequencing of pomegranate (Punica granatum L.) genome.</title>
        <authorList>
            <person name="Akparov Z."/>
            <person name="Amiraslanov A."/>
            <person name="Hajiyeva S."/>
            <person name="Abbasov M."/>
            <person name="Kaur K."/>
            <person name="Hamwieh A."/>
            <person name="Solovyev V."/>
            <person name="Salamov A."/>
            <person name="Braich B."/>
            <person name="Kosarev P."/>
            <person name="Mahmoud A."/>
            <person name="Hajiyev E."/>
            <person name="Babayeva S."/>
            <person name="Izzatullayeva V."/>
            <person name="Mammadov A."/>
            <person name="Mammadov A."/>
            <person name="Sharifova S."/>
            <person name="Ojaghi J."/>
            <person name="Eynullazada K."/>
            <person name="Bayramov B."/>
            <person name="Abdulazimova A."/>
            <person name="Shahmuradov I."/>
        </authorList>
    </citation>
    <scope>NUCLEOTIDE SEQUENCE [LARGE SCALE GENOMIC DNA]</scope>
    <source>
        <strain evidence="3">cv. AG2017</strain>
        <tissue evidence="2">Leaf</tissue>
    </source>
</reference>
<comment type="caution">
    <text evidence="2">The sequence shown here is derived from an EMBL/GenBank/DDBJ whole genome shotgun (WGS) entry which is preliminary data.</text>
</comment>
<evidence type="ECO:0000313" key="3">
    <source>
        <dbReference type="Proteomes" id="UP000233551"/>
    </source>
</evidence>
<evidence type="ECO:0000313" key="2">
    <source>
        <dbReference type="EMBL" id="PKI78722.1"/>
    </source>
</evidence>
<proteinExistence type="predicted"/>
<name>A0A2I0LDH6_PUNGR</name>
<protein>
    <submittedName>
        <fullName evidence="2">Uncharacterized protein</fullName>
    </submittedName>
</protein>
<keyword evidence="1" id="KW-1133">Transmembrane helix</keyword>
<keyword evidence="1" id="KW-0812">Transmembrane</keyword>
<feature type="transmembrane region" description="Helical" evidence="1">
    <location>
        <begin position="21"/>
        <end position="41"/>
    </location>
</feature>
<dbReference type="AlphaFoldDB" id="A0A2I0LDH6"/>
<sequence length="97" mass="10989">MGYCYCYKCKHPPPSPGPMPHTVLLFLLITAIFIALSKLLAFDSLFEAPEININWGLLAVPIVILAIVHYLSSLDKPRKFYGPVPCGRCWKPFCYCR</sequence>
<dbReference type="EMBL" id="PGOL01000037">
    <property type="protein sequence ID" value="PKI78722.1"/>
    <property type="molecule type" value="Genomic_DNA"/>
</dbReference>
<dbReference type="Proteomes" id="UP000233551">
    <property type="component" value="Unassembled WGS sequence"/>
</dbReference>
<feature type="transmembrane region" description="Helical" evidence="1">
    <location>
        <begin position="53"/>
        <end position="71"/>
    </location>
</feature>
<evidence type="ECO:0000256" key="1">
    <source>
        <dbReference type="SAM" id="Phobius"/>
    </source>
</evidence>
<keyword evidence="1" id="KW-0472">Membrane</keyword>
<keyword evidence="3" id="KW-1185">Reference proteome</keyword>
<accession>A0A2I0LDH6</accession>
<organism evidence="2 3">
    <name type="scientific">Punica granatum</name>
    <name type="common">Pomegranate</name>
    <dbReference type="NCBI Taxonomy" id="22663"/>
    <lineage>
        <taxon>Eukaryota</taxon>
        <taxon>Viridiplantae</taxon>
        <taxon>Streptophyta</taxon>
        <taxon>Embryophyta</taxon>
        <taxon>Tracheophyta</taxon>
        <taxon>Spermatophyta</taxon>
        <taxon>Magnoliopsida</taxon>
        <taxon>eudicotyledons</taxon>
        <taxon>Gunneridae</taxon>
        <taxon>Pentapetalae</taxon>
        <taxon>rosids</taxon>
        <taxon>malvids</taxon>
        <taxon>Myrtales</taxon>
        <taxon>Lythraceae</taxon>
        <taxon>Punica</taxon>
    </lineage>
</organism>